<reference evidence="1 2" key="1">
    <citation type="journal article" date="2019" name="Front. Microbiol.">
        <title>Genomes of Neutrophilic Sulfur-Oxidizing Chemolithoautotrophs Representing 9 Proteobacterial Species From 8 Genera.</title>
        <authorList>
            <person name="Watanabe T."/>
            <person name="Kojima H."/>
            <person name="Umezawa K."/>
            <person name="Hori C."/>
            <person name="Takasuka T.E."/>
            <person name="Kato Y."/>
            <person name="Fukui M."/>
        </authorList>
    </citation>
    <scope>NUCLEOTIDE SEQUENCE [LARGE SCALE GENOMIC DNA]</scope>
    <source>
        <strain evidence="1 2">TTN</strain>
    </source>
</reference>
<comment type="caution">
    <text evidence="1">The sequence shown here is derived from an EMBL/GenBank/DDBJ whole genome shotgun (WGS) entry which is preliminary data.</text>
</comment>
<dbReference type="Pfam" id="PF04340">
    <property type="entry name" value="DUF484"/>
    <property type="match status" value="1"/>
</dbReference>
<evidence type="ECO:0000313" key="1">
    <source>
        <dbReference type="EMBL" id="GBL44884.1"/>
    </source>
</evidence>
<dbReference type="Gene3D" id="3.30.450.40">
    <property type="match status" value="1"/>
</dbReference>
<evidence type="ECO:0000313" key="2">
    <source>
        <dbReference type="Proteomes" id="UP000286806"/>
    </source>
</evidence>
<protein>
    <recommendedName>
        <fullName evidence="3">DUF484 family protein</fullName>
    </recommendedName>
</protein>
<keyword evidence="2" id="KW-1185">Reference proteome</keyword>
<gene>
    <name evidence="1" type="ORF">SFMTTN_0685</name>
</gene>
<evidence type="ECO:0008006" key="3">
    <source>
        <dbReference type="Google" id="ProtNLM"/>
    </source>
</evidence>
<dbReference type="InterPro" id="IPR029016">
    <property type="entry name" value="GAF-like_dom_sf"/>
</dbReference>
<dbReference type="EMBL" id="BGOW01000003">
    <property type="protein sequence ID" value="GBL44884.1"/>
    <property type="molecule type" value="Genomic_DNA"/>
</dbReference>
<dbReference type="InterPro" id="IPR007435">
    <property type="entry name" value="DUF484"/>
</dbReference>
<organism evidence="1 2">
    <name type="scientific">Sulfuriferula multivorans</name>
    <dbReference type="NCBI Taxonomy" id="1559896"/>
    <lineage>
        <taxon>Bacteria</taxon>
        <taxon>Pseudomonadati</taxon>
        <taxon>Pseudomonadota</taxon>
        <taxon>Betaproteobacteria</taxon>
        <taxon>Nitrosomonadales</taxon>
        <taxon>Sulfuricellaceae</taxon>
        <taxon>Sulfuriferula</taxon>
    </lineage>
</organism>
<proteinExistence type="predicted"/>
<dbReference type="SUPFAM" id="SSF55781">
    <property type="entry name" value="GAF domain-like"/>
    <property type="match status" value="1"/>
</dbReference>
<name>A0A401JBD4_9PROT</name>
<dbReference type="PANTHER" id="PTHR38765:SF1">
    <property type="entry name" value="DUF484 DOMAIN-CONTAINING PROTEIN"/>
    <property type="match status" value="1"/>
</dbReference>
<accession>A0A401JBD4</accession>
<dbReference type="Proteomes" id="UP000286806">
    <property type="component" value="Unassembled WGS sequence"/>
</dbReference>
<sequence>MQTEDIARYLAGHPEFFDQHPHLLTDIRVSHPFDGRAVSIAERQILNLREKYKLLETKLAELIKFGEENDAIAEKMHHLSRALMTVRELPTLLQVLKLNLHEDFGIPHVALRIWHGSASLAEFAAVSEAVKNWSAQTSQPHCGTVPMDEMADWFAGASLLRSFAAVPLQAEHSMGVLVLASEDAQRFYPQMGTLYLQRLGELLAAALQRLLP</sequence>
<dbReference type="AlphaFoldDB" id="A0A401JBD4"/>
<dbReference type="PANTHER" id="PTHR38765">
    <property type="entry name" value="DUF484 DOMAIN-CONTAINING PROTEIN"/>
    <property type="match status" value="1"/>
</dbReference>
<dbReference type="OrthoDB" id="8525200at2"/>
<dbReference type="RefSeq" id="WP_124703716.1">
    <property type="nucleotide sequence ID" value="NZ_BGOW01000003.1"/>
</dbReference>